<dbReference type="EMBL" id="CM023481">
    <property type="protein sequence ID" value="KAH6948823.1"/>
    <property type="molecule type" value="Genomic_DNA"/>
</dbReference>
<evidence type="ECO:0000313" key="1">
    <source>
        <dbReference type="EMBL" id="KAH6948823.1"/>
    </source>
</evidence>
<proteinExistence type="predicted"/>
<keyword evidence="2" id="KW-1185">Reference proteome</keyword>
<gene>
    <name evidence="1" type="ORF">HPB50_026559</name>
</gene>
<reference evidence="1" key="1">
    <citation type="submission" date="2020-05" db="EMBL/GenBank/DDBJ databases">
        <title>Large-scale comparative analyses of tick genomes elucidate their genetic diversity and vector capacities.</title>
        <authorList>
            <person name="Jia N."/>
            <person name="Wang J."/>
            <person name="Shi W."/>
            <person name="Du L."/>
            <person name="Sun Y."/>
            <person name="Zhan W."/>
            <person name="Jiang J."/>
            <person name="Wang Q."/>
            <person name="Zhang B."/>
            <person name="Ji P."/>
            <person name="Sakyi L.B."/>
            <person name="Cui X."/>
            <person name="Yuan T."/>
            <person name="Jiang B."/>
            <person name="Yang W."/>
            <person name="Lam T.T.-Y."/>
            <person name="Chang Q."/>
            <person name="Ding S."/>
            <person name="Wang X."/>
            <person name="Zhu J."/>
            <person name="Ruan X."/>
            <person name="Zhao L."/>
            <person name="Wei J."/>
            <person name="Que T."/>
            <person name="Du C."/>
            <person name="Cheng J."/>
            <person name="Dai P."/>
            <person name="Han X."/>
            <person name="Huang E."/>
            <person name="Gao Y."/>
            <person name="Liu J."/>
            <person name="Shao H."/>
            <person name="Ye R."/>
            <person name="Li L."/>
            <person name="Wei W."/>
            <person name="Wang X."/>
            <person name="Wang C."/>
            <person name="Yang T."/>
            <person name="Huo Q."/>
            <person name="Li W."/>
            <person name="Guo W."/>
            <person name="Chen H."/>
            <person name="Zhou L."/>
            <person name="Ni X."/>
            <person name="Tian J."/>
            <person name="Zhou Y."/>
            <person name="Sheng Y."/>
            <person name="Liu T."/>
            <person name="Pan Y."/>
            <person name="Xia L."/>
            <person name="Li J."/>
            <person name="Zhao F."/>
            <person name="Cao W."/>
        </authorList>
    </citation>
    <scope>NUCLEOTIDE SEQUENCE</scope>
    <source>
        <strain evidence="1">Hyas-2018</strain>
    </source>
</reference>
<comment type="caution">
    <text evidence="1">The sequence shown here is derived from an EMBL/GenBank/DDBJ whole genome shotgun (WGS) entry which is preliminary data.</text>
</comment>
<sequence>MAAAEECPPVVVRAADIYGVVMLSAVNTAMRGHGPPSPRRRGGPPPPKMSVSPAAADCLSRTAFPAFLPGPPSNDLEAESILQEDRVSPHALHSTRDDAGKLSPTEELGCSRREEEGVLMLRRYDALYSSKRSRWRA</sequence>
<evidence type="ECO:0000313" key="2">
    <source>
        <dbReference type="Proteomes" id="UP000821845"/>
    </source>
</evidence>
<organism evidence="1 2">
    <name type="scientific">Hyalomma asiaticum</name>
    <name type="common">Tick</name>
    <dbReference type="NCBI Taxonomy" id="266040"/>
    <lineage>
        <taxon>Eukaryota</taxon>
        <taxon>Metazoa</taxon>
        <taxon>Ecdysozoa</taxon>
        <taxon>Arthropoda</taxon>
        <taxon>Chelicerata</taxon>
        <taxon>Arachnida</taxon>
        <taxon>Acari</taxon>
        <taxon>Parasitiformes</taxon>
        <taxon>Ixodida</taxon>
        <taxon>Ixodoidea</taxon>
        <taxon>Ixodidae</taxon>
        <taxon>Hyalomminae</taxon>
        <taxon>Hyalomma</taxon>
    </lineage>
</organism>
<accession>A0ACB7TP30</accession>
<protein>
    <submittedName>
        <fullName evidence="1">Uncharacterized protein</fullName>
    </submittedName>
</protein>
<dbReference type="Proteomes" id="UP000821845">
    <property type="component" value="Chromosome 1"/>
</dbReference>
<name>A0ACB7TP30_HYAAI</name>